<dbReference type="GO" id="GO:0003677">
    <property type="term" value="F:DNA binding"/>
    <property type="evidence" value="ECO:0007669"/>
    <property type="project" value="UniProtKB-KW"/>
</dbReference>
<dbReference type="AlphaFoldDB" id="A0AAV5GLR7"/>
<keyword evidence="8 10" id="KW-0234">DNA repair</keyword>
<dbReference type="Pfam" id="PF01541">
    <property type="entry name" value="GIY-YIG"/>
    <property type="match status" value="1"/>
</dbReference>
<feature type="compositionally biased region" description="Acidic residues" evidence="11">
    <location>
        <begin position="406"/>
        <end position="415"/>
    </location>
</feature>
<evidence type="ECO:0000256" key="5">
    <source>
        <dbReference type="ARBA" id="ARBA00022801"/>
    </source>
</evidence>
<keyword evidence="2" id="KW-0677">Repeat</keyword>
<keyword evidence="3 10" id="KW-0255">Endonuclease</keyword>
<dbReference type="PANTHER" id="PTHR20208">
    <property type="entry name" value="STRUCTURE-SPECIFIC ENDONUCLEASE SUBUNIT SLX1"/>
    <property type="match status" value="1"/>
</dbReference>
<gene>
    <name evidence="13" type="ORF">Rhopal_006338-T1</name>
</gene>
<evidence type="ECO:0000256" key="3">
    <source>
        <dbReference type="ARBA" id="ARBA00022759"/>
    </source>
</evidence>
<comment type="caution">
    <text evidence="13">The sequence shown here is derived from an EMBL/GenBank/DDBJ whole genome shotgun (WGS) entry which is preliminary data.</text>
</comment>
<evidence type="ECO:0000256" key="7">
    <source>
        <dbReference type="ARBA" id="ARBA00023172"/>
    </source>
</evidence>
<dbReference type="GO" id="GO:0006355">
    <property type="term" value="P:regulation of DNA-templated transcription"/>
    <property type="evidence" value="ECO:0007669"/>
    <property type="project" value="InterPro"/>
</dbReference>
<evidence type="ECO:0000256" key="6">
    <source>
        <dbReference type="ARBA" id="ARBA00023125"/>
    </source>
</evidence>
<evidence type="ECO:0000313" key="13">
    <source>
        <dbReference type="EMBL" id="GJN93291.1"/>
    </source>
</evidence>
<dbReference type="GO" id="GO:0008821">
    <property type="term" value="F:crossover junction DNA endonuclease activity"/>
    <property type="evidence" value="ECO:0007669"/>
    <property type="project" value="TreeGrafter"/>
</dbReference>
<evidence type="ECO:0000256" key="11">
    <source>
        <dbReference type="SAM" id="MobiDB-lite"/>
    </source>
</evidence>
<dbReference type="InterPro" id="IPR000116">
    <property type="entry name" value="HMGA"/>
</dbReference>
<keyword evidence="14" id="KW-1185">Reference proteome</keyword>
<proteinExistence type="inferred from homology"/>
<feature type="compositionally biased region" description="Basic and acidic residues" evidence="11">
    <location>
        <begin position="416"/>
        <end position="425"/>
    </location>
</feature>
<dbReference type="InterPro" id="IPR000305">
    <property type="entry name" value="GIY-YIG_endonuc"/>
</dbReference>
<dbReference type="PANTHER" id="PTHR20208:SF10">
    <property type="entry name" value="STRUCTURE-SPECIFIC ENDONUCLEASE SUBUNIT SLX1"/>
    <property type="match status" value="1"/>
</dbReference>
<keyword evidence="5 10" id="KW-0378">Hydrolase</keyword>
<evidence type="ECO:0000259" key="12">
    <source>
        <dbReference type="PROSITE" id="PS50164"/>
    </source>
</evidence>
<evidence type="ECO:0000256" key="9">
    <source>
        <dbReference type="ARBA" id="ARBA00023242"/>
    </source>
</evidence>
<dbReference type="PRINTS" id="PR00930">
    <property type="entry name" value="HIGHMOBLTYIY"/>
</dbReference>
<comment type="caution">
    <text evidence="10">Lacks conserved residue(s) required for the propagation of feature annotation.</text>
</comment>
<dbReference type="GO" id="GO:0000724">
    <property type="term" value="P:double-strand break repair via homologous recombination"/>
    <property type="evidence" value="ECO:0007669"/>
    <property type="project" value="TreeGrafter"/>
</dbReference>
<dbReference type="Gene3D" id="3.40.1440.10">
    <property type="entry name" value="GIY-YIG endonuclease"/>
    <property type="match status" value="1"/>
</dbReference>
<dbReference type="InterPro" id="IPR050381">
    <property type="entry name" value="SLX1_endonuclease"/>
</dbReference>
<dbReference type="PRINTS" id="PR00929">
    <property type="entry name" value="ATHOOK"/>
</dbReference>
<reference evidence="13 14" key="1">
    <citation type="submission" date="2021-12" db="EMBL/GenBank/DDBJ databases">
        <title>High titer production of polyol ester of fatty acids by Rhodotorula paludigena BS15 towards product separation-free biomass refinery.</title>
        <authorList>
            <person name="Mano J."/>
            <person name="Ono H."/>
            <person name="Tanaka T."/>
            <person name="Naito K."/>
            <person name="Sushida H."/>
            <person name="Ike M."/>
            <person name="Tokuyasu K."/>
            <person name="Kitaoka M."/>
        </authorList>
    </citation>
    <scope>NUCLEOTIDE SEQUENCE [LARGE SCALE GENOMIC DNA]</scope>
    <source>
        <strain evidence="13 14">BS15</strain>
    </source>
</reference>
<comment type="cofactor">
    <cofactor evidence="10">
        <name>a divalent metal cation</name>
        <dbReference type="ChEBI" id="CHEBI:60240"/>
    </cofactor>
</comment>
<dbReference type="Proteomes" id="UP001342314">
    <property type="component" value="Unassembled WGS sequence"/>
</dbReference>
<comment type="subunit">
    <text evidence="10">Forms a heterodimer with SLX4.</text>
</comment>
<keyword evidence="4 10" id="KW-0227">DNA damage</keyword>
<feature type="compositionally biased region" description="Acidic residues" evidence="11">
    <location>
        <begin position="378"/>
        <end position="391"/>
    </location>
</feature>
<dbReference type="CDD" id="cd10455">
    <property type="entry name" value="GIY-YIG_SLX1"/>
    <property type="match status" value="1"/>
</dbReference>
<feature type="compositionally biased region" description="Basic residues" evidence="11">
    <location>
        <begin position="336"/>
        <end position="356"/>
    </location>
</feature>
<dbReference type="InterPro" id="IPR035901">
    <property type="entry name" value="GIY-YIG_endonuc_sf"/>
</dbReference>
<feature type="compositionally biased region" description="Low complexity" evidence="11">
    <location>
        <begin position="499"/>
        <end position="516"/>
    </location>
</feature>
<evidence type="ECO:0000256" key="1">
    <source>
        <dbReference type="ARBA" id="ARBA00022722"/>
    </source>
</evidence>
<keyword evidence="9 10" id="KW-0539">Nucleus</keyword>
<dbReference type="HAMAP" id="MF_03100">
    <property type="entry name" value="Endonuc_su_Slx1"/>
    <property type="match status" value="1"/>
</dbReference>
<dbReference type="GO" id="GO:0033557">
    <property type="term" value="C:Slx1-Slx4 complex"/>
    <property type="evidence" value="ECO:0007669"/>
    <property type="project" value="UniProtKB-UniRule"/>
</dbReference>
<organism evidence="13 14">
    <name type="scientific">Rhodotorula paludigena</name>
    <dbReference type="NCBI Taxonomy" id="86838"/>
    <lineage>
        <taxon>Eukaryota</taxon>
        <taxon>Fungi</taxon>
        <taxon>Dikarya</taxon>
        <taxon>Basidiomycota</taxon>
        <taxon>Pucciniomycotina</taxon>
        <taxon>Microbotryomycetes</taxon>
        <taxon>Sporidiobolales</taxon>
        <taxon>Sporidiobolaceae</taxon>
        <taxon>Rhodotorula</taxon>
    </lineage>
</organism>
<feature type="compositionally biased region" description="Low complexity" evidence="11">
    <location>
        <begin position="525"/>
        <end position="551"/>
    </location>
</feature>
<feature type="region of interest" description="Disordered" evidence="11">
    <location>
        <begin position="300"/>
        <end position="604"/>
    </location>
</feature>
<evidence type="ECO:0000256" key="4">
    <source>
        <dbReference type="ARBA" id="ARBA00022763"/>
    </source>
</evidence>
<evidence type="ECO:0000256" key="2">
    <source>
        <dbReference type="ARBA" id="ARBA00022737"/>
    </source>
</evidence>
<evidence type="ECO:0000256" key="8">
    <source>
        <dbReference type="ARBA" id="ARBA00023204"/>
    </source>
</evidence>
<comment type="similarity">
    <text evidence="10">Belongs to the SLX1 family.</text>
</comment>
<accession>A0AAV5GLR7</accession>
<protein>
    <recommendedName>
        <fullName evidence="12">GIY-YIG domain-containing protein</fullName>
    </recommendedName>
</protein>
<evidence type="ECO:0000313" key="14">
    <source>
        <dbReference type="Proteomes" id="UP001342314"/>
    </source>
</evidence>
<evidence type="ECO:0000256" key="10">
    <source>
        <dbReference type="HAMAP-Rule" id="MF_03100"/>
    </source>
</evidence>
<comment type="subcellular location">
    <subcellularLocation>
        <location evidence="10">Nucleus</location>
    </subcellularLocation>
</comment>
<feature type="compositionally biased region" description="Basic residues" evidence="11">
    <location>
        <begin position="456"/>
        <end position="466"/>
    </location>
</feature>
<dbReference type="EMBL" id="BQKY01000013">
    <property type="protein sequence ID" value="GJN93291.1"/>
    <property type="molecule type" value="Genomic_DNA"/>
</dbReference>
<feature type="domain" description="GIY-YIG" evidence="12">
    <location>
        <begin position="34"/>
        <end position="115"/>
    </location>
</feature>
<name>A0AAV5GLR7_9BASI</name>
<dbReference type="PROSITE" id="PS50164">
    <property type="entry name" value="GIY_YIG"/>
    <property type="match status" value="1"/>
</dbReference>
<dbReference type="SMART" id="SM00384">
    <property type="entry name" value="AT_hook"/>
    <property type="match status" value="3"/>
</dbReference>
<dbReference type="GO" id="GO:0000785">
    <property type="term" value="C:chromatin"/>
    <property type="evidence" value="ECO:0007669"/>
    <property type="project" value="InterPro"/>
</dbReference>
<dbReference type="InterPro" id="IPR017956">
    <property type="entry name" value="AT_hook_DNA-bd_motif"/>
</dbReference>
<dbReference type="InterPro" id="IPR027520">
    <property type="entry name" value="Slx1"/>
</dbReference>
<sequence length="604" mass="65832">MPRSRSLSPPSPRAAAASSINASTSTILNPSIAPFYACYLLRSFHPRRGGTYIGSTPDPPRRWKQHMGLVKGGAFKTRLGRPWEMEAIVHGFPSKLLALQFEWAWQNPHASRLLHAPPTDPSGKPVAQFPRTAQSNRPLTKVQVLQFMLTVPPWRSLDLSVMLFSRDAKEWWDAARRLGPIVRTEAGARKWQRERAQAGHENEDAWSERGQWLDKVQVELREEGVDGARLVRAGEKGEDEAIERIRVDDGDFFHAHWDKWTSVVTAGLPEASCHICRKPVDTGPLRWVDLVRGAYRRKEEVEGTRKRRRMQRGFGAAGAKAVEPDEDEPDVELPVKRGRKKRAKSTATSAKRKGKAKVVAPPSEDEEGERFDFSSSDVGDEDLSNDDDDLDEVRRPGGAGSVDLDGLPDDDEAEEQERSWARMDAAEGGLSEGEEIRSDGEDDAASVGDELLLHSPPKRPRGRPRKAAVSAADEDTGFIGGEVLAVSPPKRPRGRPRKAASPAPSDLAPATAAASPPKRRGRPPKTAATLTSSFTSTKASLTTTSVSTKSAGAGRAPAPDSADNDSLVSPSLLGRAGSASLGVAPPEQSKKAKKRVVQYVELSD</sequence>
<dbReference type="GO" id="GO:0017108">
    <property type="term" value="F:5'-flap endonuclease activity"/>
    <property type="evidence" value="ECO:0007669"/>
    <property type="project" value="InterPro"/>
</dbReference>
<keyword evidence="1 10" id="KW-0540">Nuclease</keyword>
<comment type="function">
    <text evidence="10">Catalytic subunit of the SLX1-SLX4 structure-specific endonuclease that resolves DNA secondary structures generated during DNA repair and recombination. Has endonuclease activity towards branched DNA substrates, introducing single-strand cuts in duplex DNA close to junctions with ss-DNA.</text>
</comment>
<keyword evidence="6" id="KW-0238">DNA-binding</keyword>
<dbReference type="SUPFAM" id="SSF82771">
    <property type="entry name" value="GIY-YIG endonuclease"/>
    <property type="match status" value="1"/>
</dbReference>
<keyword evidence="7 10" id="KW-0233">DNA recombination</keyword>